<dbReference type="PANTHER" id="PTHR42901">
    <property type="entry name" value="ALCOHOL DEHYDROGENASE"/>
    <property type="match status" value="1"/>
</dbReference>
<dbReference type="PROSITE" id="PS00061">
    <property type="entry name" value="ADH_SHORT"/>
    <property type="match status" value="1"/>
</dbReference>
<dbReference type="AlphaFoldDB" id="A0AA35VMW3"/>
<dbReference type="InterPro" id="IPR020904">
    <property type="entry name" value="Sc_DH/Rdtase_CS"/>
</dbReference>
<keyword evidence="2" id="KW-0521">NADP</keyword>
<evidence type="ECO:0000256" key="3">
    <source>
        <dbReference type="ARBA" id="ARBA00023002"/>
    </source>
</evidence>
<evidence type="ECO:0000313" key="5">
    <source>
        <dbReference type="Proteomes" id="UP001160390"/>
    </source>
</evidence>
<evidence type="ECO:0000256" key="2">
    <source>
        <dbReference type="ARBA" id="ARBA00022857"/>
    </source>
</evidence>
<dbReference type="Pfam" id="PF00106">
    <property type="entry name" value="adh_short"/>
    <property type="match status" value="1"/>
</dbReference>
<dbReference type="PRINTS" id="PR00081">
    <property type="entry name" value="GDHRDH"/>
</dbReference>
<comment type="similarity">
    <text evidence="1">Belongs to the short-chain dehydrogenases/reductases (SDR) family.</text>
</comment>
<dbReference type="InterPro" id="IPR002347">
    <property type="entry name" value="SDR_fam"/>
</dbReference>
<keyword evidence="5" id="KW-1185">Reference proteome</keyword>
<evidence type="ECO:0000313" key="4">
    <source>
        <dbReference type="EMBL" id="CAI6100048.1"/>
    </source>
</evidence>
<comment type="caution">
    <text evidence="4">The sequence shown here is derived from an EMBL/GenBank/DDBJ whole genome shotgun (WGS) entry which is preliminary data.</text>
</comment>
<accession>A0AA35VMW3</accession>
<proteinExistence type="inferred from homology"/>
<dbReference type="SUPFAM" id="SSF51735">
    <property type="entry name" value="NAD(P)-binding Rossmann-fold domains"/>
    <property type="match status" value="1"/>
</dbReference>
<dbReference type="Proteomes" id="UP001160390">
    <property type="component" value="Unassembled WGS sequence"/>
</dbReference>
<gene>
    <name evidence="4" type="ORF">CCHLO57077_00016830</name>
</gene>
<sequence>MYLSPRDIAELYEEEGLAERIFPQVQKGGLNFVPTYHHDTYPYIDPSKADLSGKRVLITGGSYGIGRVLAVSYARAGASIIALAARSSFGELEKELKNAATMAGRSPPKVITYQLDITDTVGIEYMVREYSQQFDSLDILINNAGYGSTWDYTDQTDPDDWWKIWEVNVRGTWLVTRCFLPLLLKSEVRTVVLFTSIASLLVAAGGTSYPISKLAVSRMAEVFATEYEKEGLLAIAFNPGDVLTDLSRKLPGQASMISQDKPELAGDTLVFLTKEKRQWLSGRMITSNWDMEEFLSKREEIIARDSLKFRFVI</sequence>
<dbReference type="InterPro" id="IPR036291">
    <property type="entry name" value="NAD(P)-bd_dom_sf"/>
</dbReference>
<protein>
    <submittedName>
        <fullName evidence="4">Uncharacterized protein</fullName>
    </submittedName>
</protein>
<dbReference type="GO" id="GO:0016491">
    <property type="term" value="F:oxidoreductase activity"/>
    <property type="evidence" value="ECO:0007669"/>
    <property type="project" value="UniProtKB-KW"/>
</dbReference>
<dbReference type="Gene3D" id="3.40.50.720">
    <property type="entry name" value="NAD(P)-binding Rossmann-like Domain"/>
    <property type="match status" value="1"/>
</dbReference>
<reference evidence="4" key="1">
    <citation type="submission" date="2023-01" db="EMBL/GenBank/DDBJ databases">
        <authorList>
            <person name="Piombo E."/>
        </authorList>
    </citation>
    <scope>NUCLEOTIDE SEQUENCE</scope>
</reference>
<organism evidence="4 5">
    <name type="scientific">Clonostachys chloroleuca</name>
    <dbReference type="NCBI Taxonomy" id="1926264"/>
    <lineage>
        <taxon>Eukaryota</taxon>
        <taxon>Fungi</taxon>
        <taxon>Dikarya</taxon>
        <taxon>Ascomycota</taxon>
        <taxon>Pezizomycotina</taxon>
        <taxon>Sordariomycetes</taxon>
        <taxon>Hypocreomycetidae</taxon>
        <taxon>Hypocreales</taxon>
        <taxon>Bionectriaceae</taxon>
        <taxon>Clonostachys</taxon>
    </lineage>
</organism>
<dbReference type="PANTHER" id="PTHR42901:SF1">
    <property type="entry name" value="ALCOHOL DEHYDROGENASE"/>
    <property type="match status" value="1"/>
</dbReference>
<evidence type="ECO:0000256" key="1">
    <source>
        <dbReference type="ARBA" id="ARBA00006484"/>
    </source>
</evidence>
<dbReference type="CDD" id="cd05233">
    <property type="entry name" value="SDR_c"/>
    <property type="match status" value="1"/>
</dbReference>
<name>A0AA35VMW3_9HYPO</name>
<dbReference type="EMBL" id="CABFNP030001335">
    <property type="protein sequence ID" value="CAI6100048.1"/>
    <property type="molecule type" value="Genomic_DNA"/>
</dbReference>
<keyword evidence="3" id="KW-0560">Oxidoreductase</keyword>